<evidence type="ECO:0000313" key="15">
    <source>
        <dbReference type="EMBL" id="KAF5309837.1"/>
    </source>
</evidence>
<dbReference type="Pfam" id="PF03129">
    <property type="entry name" value="HGTP_anticodon"/>
    <property type="match status" value="1"/>
</dbReference>
<dbReference type="PANTHER" id="PTHR10745:SF0">
    <property type="entry name" value="GLYCINE--TRNA LIGASE"/>
    <property type="match status" value="1"/>
</dbReference>
<dbReference type="GO" id="GO:0005739">
    <property type="term" value="C:mitochondrion"/>
    <property type="evidence" value="ECO:0007669"/>
    <property type="project" value="TreeGrafter"/>
</dbReference>
<comment type="subcellular location">
    <subcellularLocation>
        <location evidence="1">Cytoplasm</location>
    </subcellularLocation>
</comment>
<dbReference type="NCBIfam" id="TIGR00389">
    <property type="entry name" value="glyS_dimeric"/>
    <property type="match status" value="1"/>
</dbReference>
<evidence type="ECO:0000256" key="5">
    <source>
        <dbReference type="ARBA" id="ARBA00022490"/>
    </source>
</evidence>
<dbReference type="SUPFAM" id="SSF55681">
    <property type="entry name" value="Class II aaRS and biotin synthetases"/>
    <property type="match status" value="1"/>
</dbReference>
<dbReference type="GO" id="GO:0016740">
    <property type="term" value="F:transferase activity"/>
    <property type="evidence" value="ECO:0007669"/>
    <property type="project" value="UniProtKB-KW"/>
</dbReference>
<evidence type="ECO:0000256" key="1">
    <source>
        <dbReference type="ARBA" id="ARBA00004496"/>
    </source>
</evidence>
<dbReference type="PROSITE" id="PS50862">
    <property type="entry name" value="AA_TRNA_LIGASE_II"/>
    <property type="match status" value="1"/>
</dbReference>
<dbReference type="AlphaFoldDB" id="A0A8H5ERK9"/>
<dbReference type="NCBIfam" id="NF003211">
    <property type="entry name" value="PRK04173.1"/>
    <property type="match status" value="1"/>
</dbReference>
<dbReference type="FunFam" id="3.30.720.200:FF:000001">
    <property type="entry name" value="Glycine--tRNA ligase 2"/>
    <property type="match status" value="1"/>
</dbReference>
<dbReference type="InterPro" id="IPR002314">
    <property type="entry name" value="aa-tRNA-synt_IIb"/>
</dbReference>
<keyword evidence="7" id="KW-0808">Transferase</keyword>
<dbReference type="Proteomes" id="UP000567179">
    <property type="component" value="Unassembled WGS sequence"/>
</dbReference>
<dbReference type="OrthoDB" id="10267474at2759"/>
<dbReference type="SUPFAM" id="SSF52954">
    <property type="entry name" value="Class II aaRS ABD-related"/>
    <property type="match status" value="1"/>
</dbReference>
<dbReference type="Gene3D" id="3.30.930.10">
    <property type="entry name" value="Bira Bifunctional Protein, Domain 2"/>
    <property type="match status" value="1"/>
</dbReference>
<gene>
    <name evidence="15" type="ORF">D9619_010529</name>
</gene>
<evidence type="ECO:0000256" key="3">
    <source>
        <dbReference type="ARBA" id="ARBA00011738"/>
    </source>
</evidence>
<evidence type="ECO:0000256" key="9">
    <source>
        <dbReference type="ARBA" id="ARBA00022840"/>
    </source>
</evidence>
<evidence type="ECO:0000256" key="8">
    <source>
        <dbReference type="ARBA" id="ARBA00022741"/>
    </source>
</evidence>
<accession>A0A8H5ERK9</accession>
<dbReference type="PRINTS" id="PR01043">
    <property type="entry name" value="TRNASYNTHGLY"/>
</dbReference>
<dbReference type="GO" id="GO:0005524">
    <property type="term" value="F:ATP binding"/>
    <property type="evidence" value="ECO:0007669"/>
    <property type="project" value="UniProtKB-KW"/>
</dbReference>
<dbReference type="FunFam" id="3.30.930.10:FF:000010">
    <property type="entry name" value="Glycyl-tRNA synthetase 1"/>
    <property type="match status" value="1"/>
</dbReference>
<dbReference type="CDD" id="cd00858">
    <property type="entry name" value="GlyRS_anticodon"/>
    <property type="match status" value="1"/>
</dbReference>
<comment type="subunit">
    <text evidence="3">Homodimer.</text>
</comment>
<keyword evidence="8" id="KW-0547">Nucleotide-binding</keyword>
<evidence type="ECO:0000256" key="7">
    <source>
        <dbReference type="ARBA" id="ARBA00022679"/>
    </source>
</evidence>
<evidence type="ECO:0000256" key="2">
    <source>
        <dbReference type="ARBA" id="ARBA00008226"/>
    </source>
</evidence>
<feature type="domain" description="Aminoacyl-transfer RNA synthetases class-II family profile" evidence="14">
    <location>
        <begin position="199"/>
        <end position="558"/>
    </location>
</feature>
<evidence type="ECO:0000256" key="12">
    <source>
        <dbReference type="ARBA" id="ARBA00030057"/>
    </source>
</evidence>
<proteinExistence type="inferred from homology"/>
<reference evidence="15 16" key="1">
    <citation type="journal article" date="2020" name="ISME J.">
        <title>Uncovering the hidden diversity of litter-decomposition mechanisms in mushroom-forming fungi.</title>
        <authorList>
            <person name="Floudas D."/>
            <person name="Bentzer J."/>
            <person name="Ahren D."/>
            <person name="Johansson T."/>
            <person name="Persson P."/>
            <person name="Tunlid A."/>
        </authorList>
    </citation>
    <scope>NUCLEOTIDE SEQUENCE [LARGE SCALE GENOMIC DNA]</scope>
    <source>
        <strain evidence="15 16">CBS 101986</strain>
    </source>
</reference>
<dbReference type="GO" id="GO:0070150">
    <property type="term" value="P:mitochondrial glycyl-tRNA aminoacylation"/>
    <property type="evidence" value="ECO:0007669"/>
    <property type="project" value="TreeGrafter"/>
</dbReference>
<dbReference type="GO" id="GO:0004820">
    <property type="term" value="F:glycine-tRNA ligase activity"/>
    <property type="evidence" value="ECO:0007669"/>
    <property type="project" value="UniProtKB-EC"/>
</dbReference>
<keyword evidence="6" id="KW-0436">Ligase</keyword>
<evidence type="ECO:0000256" key="4">
    <source>
        <dbReference type="ARBA" id="ARBA00012829"/>
    </source>
</evidence>
<comment type="caution">
    <text evidence="15">The sequence shown here is derived from an EMBL/GenBank/DDBJ whole genome shotgun (WGS) entry which is preliminary data.</text>
</comment>
<sequence>MTRKSSMSISFALRNLVLRRSITTMATEVNKTAHAFDKPRLEALLNRRFFYAPAFEIYGGVAGLYDYGPPGSTLQANIISEWRKHFIIEENMLELDTTIMTPAPVFETSGHVARFADWMVKDTKTGDVLRADHLVKNVLEARLAGDKEARGEAATPAVDDKKKKKKAAKTQAVKLADEVVAEYETILAQLDNYSGADIGELCRTHNLRNPDTDNEVGEPQLFNLMFASSIGPTGQHPGFLRPETAQGHFLNFSRLLEFNNGRVPFASAQIGRSFRNEISPRAGLLRVREFTMAEIEHFVDPDDKKHERFNEIRDVKLTLLDRHIQEAGKNTTTEITVGEAVDQGIIANETLGYFVARIYQFLVKIGINPQRLRFRQHMANEMAHYATDCWDAEIQNSTGWTECVGCADRAAYDLTVHSNKTGHQLVVRQALQTPIITEKEVPEWNKKALGKTFKQDAAIIQKVVESMDQESLLNLKGQLAQGKGVIASPEGKEFELNPEILTIEHKTIKQSIREFTPNVIEPSFGLGRILYTLLEHSFWSREQDVERGVLSLPPVVAPTKVLIVPLSAREEFAPLVKEVYAALRKAGVFSRVDDSNTSIGKRYARNDELGTPYGITLDFASVQNRTMTLRERDTMQQRIGSIDEVLAVVIELVNGTMTWDEACHRLPEYDGVQAVDS</sequence>
<dbReference type="InterPro" id="IPR004154">
    <property type="entry name" value="Anticodon-bd"/>
</dbReference>
<keyword evidence="5" id="KW-0963">Cytoplasm</keyword>
<evidence type="ECO:0000256" key="10">
    <source>
        <dbReference type="ARBA" id="ARBA00022917"/>
    </source>
</evidence>
<evidence type="ECO:0000256" key="13">
    <source>
        <dbReference type="ARBA" id="ARBA00051967"/>
    </source>
</evidence>
<keyword evidence="9" id="KW-0067">ATP-binding</keyword>
<dbReference type="PANTHER" id="PTHR10745">
    <property type="entry name" value="GLYCYL-TRNA SYNTHETASE/DNA POLYMERASE SUBUNIT GAMMA-2"/>
    <property type="match status" value="1"/>
</dbReference>
<dbReference type="Gene3D" id="3.30.40.230">
    <property type="match status" value="1"/>
</dbReference>
<dbReference type="InterPro" id="IPR045864">
    <property type="entry name" value="aa-tRNA-synth_II/BPL/LPL"/>
</dbReference>
<evidence type="ECO:0000256" key="11">
    <source>
        <dbReference type="ARBA" id="ARBA00023146"/>
    </source>
</evidence>
<dbReference type="EMBL" id="JAACJJ010000058">
    <property type="protein sequence ID" value="KAF5309837.1"/>
    <property type="molecule type" value="Genomic_DNA"/>
</dbReference>
<keyword evidence="11" id="KW-0030">Aminoacyl-tRNA synthetase</keyword>
<evidence type="ECO:0000313" key="16">
    <source>
        <dbReference type="Proteomes" id="UP000567179"/>
    </source>
</evidence>
<comment type="catalytic activity">
    <reaction evidence="13">
        <text>2 ATP + H(+) = P(1),P(4)-bis(5'-adenosyl) tetraphosphate + diphosphate</text>
        <dbReference type="Rhea" id="RHEA:34935"/>
        <dbReference type="ChEBI" id="CHEBI:15378"/>
        <dbReference type="ChEBI" id="CHEBI:30616"/>
        <dbReference type="ChEBI" id="CHEBI:33019"/>
        <dbReference type="ChEBI" id="CHEBI:58141"/>
    </reaction>
</comment>
<evidence type="ECO:0000256" key="6">
    <source>
        <dbReference type="ARBA" id="ARBA00022598"/>
    </source>
</evidence>
<dbReference type="InterPro" id="IPR036621">
    <property type="entry name" value="Anticodon-bd_dom_sf"/>
</dbReference>
<dbReference type="InterPro" id="IPR006195">
    <property type="entry name" value="aa-tRNA-synth_II"/>
</dbReference>
<protein>
    <recommendedName>
        <fullName evidence="4">glycine--tRNA ligase</fullName>
        <ecNumber evidence="4">6.1.1.14</ecNumber>
    </recommendedName>
    <alternativeName>
        <fullName evidence="12">Diadenosine tetraphosphate synthetase</fullName>
    </alternativeName>
</protein>
<dbReference type="Gene3D" id="3.40.50.800">
    <property type="entry name" value="Anticodon-binding domain"/>
    <property type="match status" value="1"/>
</dbReference>
<comment type="similarity">
    <text evidence="2">Belongs to the class-II aminoacyl-tRNA synthetase family.</text>
</comment>
<dbReference type="InterPro" id="IPR002315">
    <property type="entry name" value="tRNA-synt_gly"/>
</dbReference>
<dbReference type="Pfam" id="PF00587">
    <property type="entry name" value="tRNA-synt_2b"/>
    <property type="match status" value="1"/>
</dbReference>
<dbReference type="CDD" id="cd00774">
    <property type="entry name" value="GlyRS-like_core"/>
    <property type="match status" value="1"/>
</dbReference>
<name>A0A8H5ERK9_9AGAR</name>
<evidence type="ECO:0000259" key="14">
    <source>
        <dbReference type="PROSITE" id="PS50862"/>
    </source>
</evidence>
<dbReference type="InterPro" id="IPR027031">
    <property type="entry name" value="Gly-tRNA_synthase/POLG2"/>
</dbReference>
<dbReference type="EC" id="6.1.1.14" evidence="4"/>
<dbReference type="FunFam" id="3.30.930.10:FF:000158">
    <property type="entry name" value="Glycyl-tRNA synthetase"/>
    <property type="match status" value="1"/>
</dbReference>
<keyword evidence="10" id="KW-0648">Protein biosynthesis</keyword>
<dbReference type="Gene3D" id="3.30.720.200">
    <property type="match status" value="1"/>
</dbReference>
<organism evidence="15 16">
    <name type="scientific">Psilocybe cf. subviscida</name>
    <dbReference type="NCBI Taxonomy" id="2480587"/>
    <lineage>
        <taxon>Eukaryota</taxon>
        <taxon>Fungi</taxon>
        <taxon>Dikarya</taxon>
        <taxon>Basidiomycota</taxon>
        <taxon>Agaricomycotina</taxon>
        <taxon>Agaricomycetes</taxon>
        <taxon>Agaricomycetidae</taxon>
        <taxon>Agaricales</taxon>
        <taxon>Agaricineae</taxon>
        <taxon>Strophariaceae</taxon>
        <taxon>Psilocybe</taxon>
    </lineage>
</organism>
<dbReference type="FunFam" id="3.40.50.800:FF:000004">
    <property type="entry name" value="Glycine--tRNA ligase 2"/>
    <property type="match status" value="1"/>
</dbReference>
<dbReference type="InterPro" id="IPR033731">
    <property type="entry name" value="GlyRS-like_core"/>
</dbReference>
<keyword evidence="16" id="KW-1185">Reference proteome</keyword>